<dbReference type="VEuPathDB" id="TrichDB:TVAG_197410"/>
<reference evidence="3" key="1">
    <citation type="submission" date="2006-10" db="EMBL/GenBank/DDBJ databases">
        <authorList>
            <person name="Amadeo P."/>
            <person name="Zhao Q."/>
            <person name="Wortman J."/>
            <person name="Fraser-Liggett C."/>
            <person name="Carlton J."/>
        </authorList>
    </citation>
    <scope>NUCLEOTIDE SEQUENCE</scope>
    <source>
        <strain evidence="3">G3</strain>
    </source>
</reference>
<dbReference type="VEuPathDB" id="TrichDB:TVAGG3_0600200"/>
<accession>A2EPL1</accession>
<proteinExistence type="predicted"/>
<evidence type="ECO:0000313" key="3">
    <source>
        <dbReference type="EMBL" id="EAY05440.1"/>
    </source>
</evidence>
<dbReference type="PANTHER" id="PTHR24182:SF13">
    <property type="entry name" value="LD18443P"/>
    <property type="match status" value="1"/>
</dbReference>
<dbReference type="PROSITE" id="PS50088">
    <property type="entry name" value="ANK_REPEAT"/>
    <property type="match status" value="4"/>
</dbReference>
<dbReference type="InterPro" id="IPR002110">
    <property type="entry name" value="Ankyrin_rpt"/>
</dbReference>
<keyword evidence="1" id="KW-0040">ANK repeat</keyword>
<reference evidence="3" key="2">
    <citation type="journal article" date="2007" name="Science">
        <title>Draft genome sequence of the sexually transmitted pathogen Trichomonas vaginalis.</title>
        <authorList>
            <person name="Carlton J.M."/>
            <person name="Hirt R.P."/>
            <person name="Silva J.C."/>
            <person name="Delcher A.L."/>
            <person name="Schatz M."/>
            <person name="Zhao Q."/>
            <person name="Wortman J.R."/>
            <person name="Bidwell S.L."/>
            <person name="Alsmark U.C.M."/>
            <person name="Besteiro S."/>
            <person name="Sicheritz-Ponten T."/>
            <person name="Noel C.J."/>
            <person name="Dacks J.B."/>
            <person name="Foster P.G."/>
            <person name="Simillion C."/>
            <person name="Van de Peer Y."/>
            <person name="Miranda-Saavedra D."/>
            <person name="Barton G.J."/>
            <person name="Westrop G.D."/>
            <person name="Mueller S."/>
            <person name="Dessi D."/>
            <person name="Fiori P.L."/>
            <person name="Ren Q."/>
            <person name="Paulsen I."/>
            <person name="Zhang H."/>
            <person name="Bastida-Corcuera F.D."/>
            <person name="Simoes-Barbosa A."/>
            <person name="Brown M.T."/>
            <person name="Hayes R.D."/>
            <person name="Mukherjee M."/>
            <person name="Okumura C.Y."/>
            <person name="Schneider R."/>
            <person name="Smith A.J."/>
            <person name="Vanacova S."/>
            <person name="Villalvazo M."/>
            <person name="Haas B.J."/>
            <person name="Pertea M."/>
            <person name="Feldblyum T.V."/>
            <person name="Utterback T.R."/>
            <person name="Shu C.L."/>
            <person name="Osoegawa K."/>
            <person name="de Jong P.J."/>
            <person name="Hrdy I."/>
            <person name="Horvathova L."/>
            <person name="Zubacova Z."/>
            <person name="Dolezal P."/>
            <person name="Malik S.B."/>
            <person name="Logsdon J.M. Jr."/>
            <person name="Henze K."/>
            <person name="Gupta A."/>
            <person name="Wang C.C."/>
            <person name="Dunne R.L."/>
            <person name="Upcroft J.A."/>
            <person name="Upcroft P."/>
            <person name="White O."/>
            <person name="Salzberg S.L."/>
            <person name="Tang P."/>
            <person name="Chiu C.-H."/>
            <person name="Lee Y.-S."/>
            <person name="Embley T.M."/>
            <person name="Coombs G.H."/>
            <person name="Mottram J.C."/>
            <person name="Tachezy J."/>
            <person name="Fraser-Liggett C.M."/>
            <person name="Johnson P.J."/>
        </authorList>
    </citation>
    <scope>NUCLEOTIDE SEQUENCE [LARGE SCALE GENOMIC DNA]</scope>
    <source>
        <strain evidence="3">G3</strain>
    </source>
</reference>
<dbReference type="eggNOG" id="KOG0192">
    <property type="taxonomic scope" value="Eukaryota"/>
</dbReference>
<dbReference type="InterPro" id="IPR020683">
    <property type="entry name" value="DUF3447"/>
</dbReference>
<dbReference type="PANTHER" id="PTHR24182">
    <property type="entry name" value="ANKYRIN REPEAT AND SOCS BOX CONTAINING 4"/>
    <property type="match status" value="1"/>
</dbReference>
<keyword evidence="4" id="KW-1185">Reference proteome</keyword>
<dbReference type="Gene3D" id="1.25.40.20">
    <property type="entry name" value="Ankyrin repeat-containing domain"/>
    <property type="match status" value="1"/>
</dbReference>
<evidence type="ECO:0000313" key="4">
    <source>
        <dbReference type="Proteomes" id="UP000001542"/>
    </source>
</evidence>
<evidence type="ECO:0000256" key="1">
    <source>
        <dbReference type="PROSITE-ProRule" id="PRU00023"/>
    </source>
</evidence>
<dbReference type="AlphaFoldDB" id="A2EPL1"/>
<feature type="repeat" description="ANK" evidence="1">
    <location>
        <begin position="311"/>
        <end position="343"/>
    </location>
</feature>
<feature type="domain" description="DUF3447" evidence="2">
    <location>
        <begin position="197"/>
        <end position="272"/>
    </location>
</feature>
<feature type="repeat" description="ANK" evidence="1">
    <location>
        <begin position="410"/>
        <end position="439"/>
    </location>
</feature>
<protein>
    <recommendedName>
        <fullName evidence="2">DUF3447 domain-containing protein</fullName>
    </recommendedName>
</protein>
<dbReference type="SUPFAM" id="SSF48403">
    <property type="entry name" value="Ankyrin repeat"/>
    <property type="match status" value="1"/>
</dbReference>
<organism evidence="3 4">
    <name type="scientific">Trichomonas vaginalis (strain ATCC PRA-98 / G3)</name>
    <dbReference type="NCBI Taxonomy" id="412133"/>
    <lineage>
        <taxon>Eukaryota</taxon>
        <taxon>Metamonada</taxon>
        <taxon>Parabasalia</taxon>
        <taxon>Trichomonadida</taxon>
        <taxon>Trichomonadidae</taxon>
        <taxon>Trichomonas</taxon>
    </lineage>
</organism>
<dbReference type="EMBL" id="DS113449">
    <property type="protein sequence ID" value="EAY05440.1"/>
    <property type="molecule type" value="Genomic_DNA"/>
</dbReference>
<dbReference type="SMR" id="A2EPL1"/>
<feature type="repeat" description="ANK" evidence="1">
    <location>
        <begin position="344"/>
        <end position="376"/>
    </location>
</feature>
<feature type="repeat" description="ANK" evidence="1">
    <location>
        <begin position="377"/>
        <end position="409"/>
    </location>
</feature>
<dbReference type="RefSeq" id="XP_001317663.1">
    <property type="nucleotide sequence ID" value="XM_001317628.1"/>
</dbReference>
<gene>
    <name evidence="3" type="ORF">TVAG_197410</name>
</gene>
<dbReference type="STRING" id="5722.A2EPL1"/>
<sequence>MELDKFSYQVLFSLYNDYDNTFNELYRLNTFNEGEIEKVYKDIKTQLIETNYFSPSDIIKIISSISIYNNRYIKSYWILFKKIYEKYHPKRIKNISPLFDYFVYKEYGIIFDETNKIACKEYEIKNYSLEVHELNTSYRAIMDDDLKLLISIAEQEEFDKDQKLLSDFYPKFQGDSYLELCCYHGSVDCFKFLRTKFHSQITEKCLWYSFLSGNQEIMSECLKFQRPNFVCMVFAVISHNIDFVSFLMNEYNLRIDLTSCGTYNNLQSFLVYLDQTKDINSCFVYSPLFRIPSVCEYLLSHGASVNAKDEMWKTALQVAAMNDLKNIAEFLISHGANVNEQNSNGWTSLIIASNNNCIETAETLLLHGADVNAKEYRGGSSLHWTSWTNSKEAVELLLMHGADIDARDHHGKSPLDYAIENNSKVVADFLIAHGASVTK</sequence>
<name>A2EPL1_TRIV3</name>
<dbReference type="Proteomes" id="UP000001542">
    <property type="component" value="Unassembled WGS sequence"/>
</dbReference>
<dbReference type="Pfam" id="PF12796">
    <property type="entry name" value="Ank_2"/>
    <property type="match status" value="2"/>
</dbReference>
<dbReference type="PROSITE" id="PS50297">
    <property type="entry name" value="ANK_REP_REGION"/>
    <property type="match status" value="4"/>
</dbReference>
<dbReference type="InParanoid" id="A2EPL1"/>
<dbReference type="KEGG" id="tva:4763306"/>
<dbReference type="SMART" id="SM00248">
    <property type="entry name" value="ANK"/>
    <property type="match status" value="6"/>
</dbReference>
<evidence type="ECO:0000259" key="2">
    <source>
        <dbReference type="Pfam" id="PF11929"/>
    </source>
</evidence>
<dbReference type="Pfam" id="PF11929">
    <property type="entry name" value="DUF3447"/>
    <property type="match status" value="1"/>
</dbReference>
<dbReference type="InterPro" id="IPR036770">
    <property type="entry name" value="Ankyrin_rpt-contain_sf"/>
</dbReference>